<proteinExistence type="predicted"/>
<dbReference type="InParanoid" id="A0A7F5R8H4"/>
<gene>
    <name evidence="7" type="primary">LOC108734702</name>
</gene>
<feature type="domain" description="Spaetzle" evidence="5">
    <location>
        <begin position="206"/>
        <end position="300"/>
    </location>
</feature>
<dbReference type="InterPro" id="IPR052444">
    <property type="entry name" value="Spz/Toll_ligand-like"/>
</dbReference>
<sequence>MLISGFPCLYWESLLLSASFTTTVHAATTRACLLVKRKCVGVSYNELFHRKRNENVLLFHISFVNCRPHNDQFHGGVHHHHHSHYYHKNGSTRFTFNDTNPRILNRRNDHSDRFSSDFVPERDHNAIVFQDSSDFVFPNSSEDESDSIIRPPKCRSDDTFCEEVDYYPTQQLTRILSRASVDKGFFGEDEAPPEIANRLGETEDMFFCTSLEKVISPKVAKNKNDKWRYIVNIDTDKYVQKIRVEVCSNPNGPCNLLSDPPSGYIVFCKQKFMFRRLLAVTDTGTPEPDTFQLPSACCCAYKRDPDFLVSFGRSSRRT</sequence>
<evidence type="ECO:0000256" key="3">
    <source>
        <dbReference type="ARBA" id="ARBA00023180"/>
    </source>
</evidence>
<evidence type="ECO:0000313" key="7">
    <source>
        <dbReference type="RefSeq" id="XP_025832261.1"/>
    </source>
</evidence>
<dbReference type="Proteomes" id="UP000192223">
    <property type="component" value="Unplaced"/>
</dbReference>
<dbReference type="SUPFAM" id="SSF57501">
    <property type="entry name" value="Cystine-knot cytokines"/>
    <property type="match status" value="1"/>
</dbReference>
<evidence type="ECO:0000256" key="1">
    <source>
        <dbReference type="ARBA" id="ARBA00022729"/>
    </source>
</evidence>
<evidence type="ECO:0000259" key="5">
    <source>
        <dbReference type="Pfam" id="PF16077"/>
    </source>
</evidence>
<evidence type="ECO:0000256" key="2">
    <source>
        <dbReference type="ARBA" id="ARBA00023157"/>
    </source>
</evidence>
<dbReference type="Pfam" id="PF16077">
    <property type="entry name" value="Spaetzle"/>
    <property type="match status" value="1"/>
</dbReference>
<keyword evidence="6" id="KW-1185">Reference proteome</keyword>
<dbReference type="OrthoDB" id="6359065at2759"/>
<dbReference type="AlphaFoldDB" id="A0A7F5R8H4"/>
<dbReference type="GO" id="GO:0008083">
    <property type="term" value="F:growth factor activity"/>
    <property type="evidence" value="ECO:0007669"/>
    <property type="project" value="TreeGrafter"/>
</dbReference>
<reference evidence="7" key="1">
    <citation type="submission" date="2025-08" db="UniProtKB">
        <authorList>
            <consortium name="RefSeq"/>
        </authorList>
    </citation>
    <scope>IDENTIFICATION</scope>
    <source>
        <tissue evidence="7">Entire body</tissue>
    </source>
</reference>
<dbReference type="InterPro" id="IPR032104">
    <property type="entry name" value="Spaetzle"/>
</dbReference>
<dbReference type="PANTHER" id="PTHR23199">
    <property type="entry name" value="NEUROTROPHIN 1-RELATED"/>
    <property type="match status" value="1"/>
</dbReference>
<feature type="signal peptide" evidence="4">
    <location>
        <begin position="1"/>
        <end position="26"/>
    </location>
</feature>
<feature type="chain" id="PRO_5028830569" evidence="4">
    <location>
        <begin position="27"/>
        <end position="318"/>
    </location>
</feature>
<keyword evidence="2" id="KW-1015">Disulfide bond</keyword>
<accession>A0A7F5R8H4</accession>
<dbReference type="GeneID" id="108734702"/>
<dbReference type="GO" id="GO:0005615">
    <property type="term" value="C:extracellular space"/>
    <property type="evidence" value="ECO:0007669"/>
    <property type="project" value="UniProtKB-ARBA"/>
</dbReference>
<name>A0A7F5R8H4_AGRPL</name>
<dbReference type="FunFam" id="2.10.90.10:FF:000056">
    <property type="entry name" value="Protein spaetzle"/>
    <property type="match status" value="1"/>
</dbReference>
<dbReference type="GO" id="GO:0045087">
    <property type="term" value="P:innate immune response"/>
    <property type="evidence" value="ECO:0007669"/>
    <property type="project" value="TreeGrafter"/>
</dbReference>
<dbReference type="Gene3D" id="2.10.90.10">
    <property type="entry name" value="Cystine-knot cytokines"/>
    <property type="match status" value="1"/>
</dbReference>
<dbReference type="GO" id="GO:0021556">
    <property type="term" value="P:central nervous system formation"/>
    <property type="evidence" value="ECO:0007669"/>
    <property type="project" value="TreeGrafter"/>
</dbReference>
<dbReference type="PANTHER" id="PTHR23199:SF12">
    <property type="entry name" value="NEUROTROPHIN 1-RELATED"/>
    <property type="match status" value="1"/>
</dbReference>
<dbReference type="FunCoup" id="A0A7F5R8H4">
    <property type="interactions" value="77"/>
</dbReference>
<dbReference type="RefSeq" id="XP_025832261.1">
    <property type="nucleotide sequence ID" value="XM_025976476.1"/>
</dbReference>
<evidence type="ECO:0000313" key="6">
    <source>
        <dbReference type="Proteomes" id="UP000192223"/>
    </source>
</evidence>
<organism evidence="6 7">
    <name type="scientific">Agrilus planipennis</name>
    <name type="common">Emerald ash borer</name>
    <name type="synonym">Agrilus marcopoli</name>
    <dbReference type="NCBI Taxonomy" id="224129"/>
    <lineage>
        <taxon>Eukaryota</taxon>
        <taxon>Metazoa</taxon>
        <taxon>Ecdysozoa</taxon>
        <taxon>Arthropoda</taxon>
        <taxon>Hexapoda</taxon>
        <taxon>Insecta</taxon>
        <taxon>Pterygota</taxon>
        <taxon>Neoptera</taxon>
        <taxon>Endopterygota</taxon>
        <taxon>Coleoptera</taxon>
        <taxon>Polyphaga</taxon>
        <taxon>Elateriformia</taxon>
        <taxon>Buprestoidea</taxon>
        <taxon>Buprestidae</taxon>
        <taxon>Agrilinae</taxon>
        <taxon>Agrilus</taxon>
    </lineage>
</organism>
<protein>
    <submittedName>
        <fullName evidence="7">Protein spaetzle-like isoform X1</fullName>
    </submittedName>
</protein>
<dbReference type="GO" id="GO:0005121">
    <property type="term" value="F:Toll binding"/>
    <property type="evidence" value="ECO:0007669"/>
    <property type="project" value="TreeGrafter"/>
</dbReference>
<keyword evidence="1 4" id="KW-0732">Signal</keyword>
<keyword evidence="3" id="KW-0325">Glycoprotein</keyword>
<dbReference type="InterPro" id="IPR029034">
    <property type="entry name" value="Cystine-knot_cytokine"/>
</dbReference>
<evidence type="ECO:0000256" key="4">
    <source>
        <dbReference type="SAM" id="SignalP"/>
    </source>
</evidence>